<proteinExistence type="predicted"/>
<evidence type="ECO:0000313" key="1">
    <source>
        <dbReference type="EMBL" id="AFJ20456.1"/>
    </source>
</evidence>
<sequence length="160" mass="18453">MSAHSQALLKSITADISQTDTMLEILETDSAMSMEHVQDLQMEVSKLLRAVEVFSSISAQLETVSQEKKKKRSRPLQRTGPINLKLVREKWEEEKMAKAMLTRQRMTLLYRLAWDLSEMEASMVANMRQTARLLRTMTQTFHSLRETADSVRQKLLPART</sequence>
<name>K7PBN2_9VIRU</name>
<protein>
    <submittedName>
        <fullName evidence="1">Protein ORF44</fullName>
    </submittedName>
</protein>
<dbReference type="KEGG" id="vg:14011199"/>
<reference evidence="1 2" key="1">
    <citation type="journal article" date="2013" name="J. Virol.">
        <title>Comparative genomics of carp herpesviruses.</title>
        <authorList>
            <person name="Davison A.J."/>
            <person name="Kurobe T."/>
            <person name="Gatherer D."/>
            <person name="Cunningham C."/>
            <person name="Korf I."/>
            <person name="Fukuda H."/>
            <person name="Hedrick R.P."/>
            <person name="Waltzek T.B."/>
        </authorList>
    </citation>
    <scope>NUCLEOTIDE SEQUENCE [LARGE SCALE GENOMIC DNA]</scope>
    <source>
        <strain evidence="1">NG-J1</strain>
    </source>
</reference>
<dbReference type="RefSeq" id="YP_007003710.1">
    <property type="nucleotide sequence ID" value="NC_019491.1"/>
</dbReference>
<dbReference type="Proteomes" id="UP000118426">
    <property type="component" value="Segment"/>
</dbReference>
<organism evidence="1 2">
    <name type="scientific">Cyprinid herpesvirus 1</name>
    <dbReference type="NCBI Taxonomy" id="317858"/>
    <lineage>
        <taxon>Viruses</taxon>
        <taxon>Duplodnaviria</taxon>
        <taxon>Heunggongvirae</taxon>
        <taxon>Peploviricota</taxon>
        <taxon>Herviviricetes</taxon>
        <taxon>Herpesvirales</taxon>
        <taxon>Alloherpesviridae</taxon>
        <taxon>Cyvirus</taxon>
        <taxon>Cyvirus cyprinidallo1</taxon>
    </lineage>
</organism>
<dbReference type="GeneID" id="14011199"/>
<dbReference type="EMBL" id="JQ815363">
    <property type="protein sequence ID" value="AFJ20456.1"/>
    <property type="molecule type" value="Genomic_DNA"/>
</dbReference>
<evidence type="ECO:0000313" key="2">
    <source>
        <dbReference type="Proteomes" id="UP000118426"/>
    </source>
</evidence>
<accession>K7PBN2</accession>
<gene>
    <name evidence="1" type="ORF">CyHV1_ORF44</name>
</gene>
<keyword evidence="2" id="KW-1185">Reference proteome</keyword>